<dbReference type="Proteomes" id="UP000311919">
    <property type="component" value="Unassembled WGS sequence"/>
</dbReference>
<protein>
    <submittedName>
        <fullName evidence="7">Protein SERAC1</fullName>
    </submittedName>
</protein>
<dbReference type="GO" id="GO:0005783">
    <property type="term" value="C:endoplasmic reticulum"/>
    <property type="evidence" value="ECO:0007669"/>
    <property type="project" value="UniProtKB-SubCell"/>
</dbReference>
<dbReference type="PANTHER" id="PTHR48182">
    <property type="entry name" value="PROTEIN SERAC1"/>
    <property type="match status" value="1"/>
</dbReference>
<evidence type="ECO:0000256" key="5">
    <source>
        <dbReference type="ARBA" id="ARBA00023128"/>
    </source>
</evidence>
<keyword evidence="6" id="KW-0472">Membrane</keyword>
<comment type="subcellular location">
    <subcellularLocation>
        <location evidence="2">Endoplasmic reticulum</location>
    </subcellularLocation>
    <subcellularLocation>
        <location evidence="3">Membrane</location>
    </subcellularLocation>
    <subcellularLocation>
        <location evidence="1">Mitochondrion</location>
    </subcellularLocation>
</comment>
<comment type="caution">
    <text evidence="7">The sequence shown here is derived from an EMBL/GenBank/DDBJ whole genome shotgun (WGS) entry which is preliminary data.</text>
</comment>
<keyword evidence="4" id="KW-0256">Endoplasmic reticulum</keyword>
<evidence type="ECO:0000256" key="6">
    <source>
        <dbReference type="ARBA" id="ARBA00023136"/>
    </source>
</evidence>
<dbReference type="SUPFAM" id="SSF53474">
    <property type="entry name" value="alpha/beta-Hydrolases"/>
    <property type="match status" value="1"/>
</dbReference>
<dbReference type="STRING" id="6182.A0A4Z2DLA6"/>
<reference evidence="7 8" key="1">
    <citation type="submission" date="2019-03" db="EMBL/GenBank/DDBJ databases">
        <title>An improved genome assembly of the fluke Schistosoma japonicum.</title>
        <authorList>
            <person name="Hu W."/>
            <person name="Luo F."/>
            <person name="Yin M."/>
            <person name="Mo X."/>
            <person name="Sun C."/>
            <person name="Wu Q."/>
            <person name="Zhu B."/>
            <person name="Xiang M."/>
            <person name="Wang J."/>
            <person name="Wang Y."/>
            <person name="Zhang T."/>
            <person name="Xu B."/>
            <person name="Zheng H."/>
            <person name="Feng Z."/>
        </authorList>
    </citation>
    <scope>NUCLEOTIDE SEQUENCE [LARGE SCALE GENOMIC DNA]</scope>
    <source>
        <strain evidence="7">HuSjv2</strain>
        <tissue evidence="7">Worms</tissue>
    </source>
</reference>
<keyword evidence="5" id="KW-0496">Mitochondrion</keyword>
<evidence type="ECO:0000256" key="2">
    <source>
        <dbReference type="ARBA" id="ARBA00004240"/>
    </source>
</evidence>
<dbReference type="GO" id="GO:0005739">
    <property type="term" value="C:mitochondrion"/>
    <property type="evidence" value="ECO:0007669"/>
    <property type="project" value="UniProtKB-SubCell"/>
</dbReference>
<name>A0A4Z2DLA6_SCHJA</name>
<organism evidence="7 8">
    <name type="scientific">Schistosoma japonicum</name>
    <name type="common">Blood fluke</name>
    <dbReference type="NCBI Taxonomy" id="6182"/>
    <lineage>
        <taxon>Eukaryota</taxon>
        <taxon>Metazoa</taxon>
        <taxon>Spiralia</taxon>
        <taxon>Lophotrochozoa</taxon>
        <taxon>Platyhelminthes</taxon>
        <taxon>Trematoda</taxon>
        <taxon>Digenea</taxon>
        <taxon>Strigeidida</taxon>
        <taxon>Schistosomatoidea</taxon>
        <taxon>Schistosomatidae</taxon>
        <taxon>Schistosoma</taxon>
    </lineage>
</organism>
<keyword evidence="8" id="KW-1185">Reference proteome</keyword>
<dbReference type="PANTHER" id="PTHR48182:SF2">
    <property type="entry name" value="PROTEIN SERAC1"/>
    <property type="match status" value="1"/>
</dbReference>
<dbReference type="OrthoDB" id="5086500at2759"/>
<dbReference type="EMBL" id="SKCS01000095">
    <property type="protein sequence ID" value="TNN17168.1"/>
    <property type="molecule type" value="Genomic_DNA"/>
</dbReference>
<dbReference type="InterPro" id="IPR052374">
    <property type="entry name" value="SERAC1"/>
</dbReference>
<evidence type="ECO:0000256" key="4">
    <source>
        <dbReference type="ARBA" id="ARBA00022824"/>
    </source>
</evidence>
<sequence length="752" mass="86209">MPSLITAAVKATSTLCIIWSAYVIVKTRLFSKRDSEMHEGTDHKKRKYEHCNESEVPTSCSNHPTEQNLSSLSFLKDGIIFRNSINALYNLIYKHNDDDYNTAVTSTTAASGNVTSTNKNSPSDELSLFYQMIYNLSVKAGITTDDIYPTSRKRSRLLSFSNVPKLSTDYILHLLVSYSKDLTYLDLLFRCEHFERLVNWLISISFSAFNINSEQSNASIIDTHHTSPSVDQLLLDKHEWTNESYHYSNDNNSIRRDSSFLDTNGMPNPHSEYPIHLLVANFFANISQHPSSSILNNYEEIRKLICLWKASPSLHLNLFGAKIDHNLKVYSPMVNSSDLLKTFSIYCPDVYNLNDSNDINEDYDFDIIFVNGMLGSVFYTWRQHDSMLTNNPTMYTKCWPRDWLSHRFPRARIIGVDTSLKPFVWHSICPLQKLRRSLDKRAVDIMKQLKQAEVGCRPIIWITHSAGGILVKEMLRLSSSTNSGHSELSTISNTEHFMHTSHTHSDLSVLSEENHPVPLKNNVHPPSTIDSSCKWYCPETDQECESTLSNSNLICAGYEDKNSSASDKHLERRIPYSFSSSYRLFNNNSDASLTSSSNDSQIDSVDFQSFGNSTRAVVFMSTPHRGNQSMLTLYRRPFRWALTPEAIQLERNSDYLLDLHLWFNMWAFRHAVQVLSLVESRVTPINRFWSVLLVPEDIKDEEMGKVIRIDSDHLYISKPMNHTDLSYTSIVHFIENLAFFNQLPGETTQESF</sequence>
<dbReference type="InterPro" id="IPR029058">
    <property type="entry name" value="AB_hydrolase_fold"/>
</dbReference>
<accession>A0A4Z2DLA6</accession>
<evidence type="ECO:0000313" key="8">
    <source>
        <dbReference type="Proteomes" id="UP000311919"/>
    </source>
</evidence>
<evidence type="ECO:0000256" key="1">
    <source>
        <dbReference type="ARBA" id="ARBA00004173"/>
    </source>
</evidence>
<proteinExistence type="predicted"/>
<gene>
    <name evidence="7" type="ORF">EWB00_011297</name>
</gene>
<dbReference type="GO" id="GO:0016020">
    <property type="term" value="C:membrane"/>
    <property type="evidence" value="ECO:0007669"/>
    <property type="project" value="UniProtKB-SubCell"/>
</dbReference>
<evidence type="ECO:0000313" key="7">
    <source>
        <dbReference type="EMBL" id="TNN17168.1"/>
    </source>
</evidence>
<dbReference type="AlphaFoldDB" id="A0A4Z2DLA6"/>
<evidence type="ECO:0000256" key="3">
    <source>
        <dbReference type="ARBA" id="ARBA00004370"/>
    </source>
</evidence>